<dbReference type="SMART" id="SM00587">
    <property type="entry name" value="CHK"/>
    <property type="match status" value="1"/>
</dbReference>
<dbReference type="EMBL" id="JACHML010000001">
    <property type="protein sequence ID" value="MBB6390519.1"/>
    <property type="molecule type" value="Genomic_DNA"/>
</dbReference>
<proteinExistence type="predicted"/>
<dbReference type="RefSeq" id="WP_184749763.1">
    <property type="nucleotide sequence ID" value="NZ_BAAAJR010000003.1"/>
</dbReference>
<keyword evidence="3" id="KW-1185">Reference proteome</keyword>
<dbReference type="Gene3D" id="3.90.1200.10">
    <property type="match status" value="1"/>
</dbReference>
<dbReference type="PANTHER" id="PTHR23020">
    <property type="entry name" value="UNCHARACTERIZED NUCLEAR HORMONE RECEPTOR-RELATED"/>
    <property type="match status" value="1"/>
</dbReference>
<feature type="domain" description="CHK kinase-like" evidence="1">
    <location>
        <begin position="108"/>
        <end position="286"/>
    </location>
</feature>
<sequence length="352" mass="39266">MDISELDREWLAGALGVESHRLSDPVAARLGQGQVGDTYTVDFEKDGVPTRLVLKLTAHDADSAEAAHQENNYLREVRFYQDLARELHIRVPEVHHAVISDDGKRFALLMEDLAPCSTRDQIAGCSAAEAEAVVMEVAKLHGQMWQREELHALDWLPGPREIPEEVLPFLPAMFGAFCERFEGRLAPEVVEIGRAFFEDFAAYLTAQNSAPTTLQHGDFRADNLLFDVRDGTDRLAVVDWQTIQRGPGVLDVAYFLGGSLDPTDRRAIERPLLEAYHARLVDYGVDGYSFEACWADYARFAFHGLFIGVGAAMTVEQTDRGDELFVSMVQRAAQHAIDLDSLAHLRGDRARV</sequence>
<dbReference type="GO" id="GO:0016301">
    <property type="term" value="F:kinase activity"/>
    <property type="evidence" value="ECO:0007669"/>
    <property type="project" value="UniProtKB-KW"/>
</dbReference>
<dbReference type="AlphaFoldDB" id="A0A7X0FN18"/>
<dbReference type="InterPro" id="IPR004119">
    <property type="entry name" value="EcKL"/>
</dbReference>
<protein>
    <submittedName>
        <fullName evidence="2">Aminoglycoside/choline kinase family phosphotransferase</fullName>
    </submittedName>
</protein>
<reference evidence="2 3" key="1">
    <citation type="submission" date="2020-08" db="EMBL/GenBank/DDBJ databases">
        <title>Sequencing the genomes of 1000 actinobacteria strains.</title>
        <authorList>
            <person name="Klenk H.-P."/>
        </authorList>
    </citation>
    <scope>NUCLEOTIDE SEQUENCE [LARGE SCALE GENOMIC DNA]</scope>
    <source>
        <strain evidence="2 3">DSM 12511</strain>
    </source>
</reference>
<dbReference type="Proteomes" id="UP000537775">
    <property type="component" value="Unassembled WGS sequence"/>
</dbReference>
<keyword evidence="2" id="KW-0808">Transferase</keyword>
<dbReference type="InterPro" id="IPR015897">
    <property type="entry name" value="CHK_kinase-like"/>
</dbReference>
<keyword evidence="2" id="KW-0418">Kinase</keyword>
<evidence type="ECO:0000259" key="1">
    <source>
        <dbReference type="SMART" id="SM00587"/>
    </source>
</evidence>
<dbReference type="InterPro" id="IPR052961">
    <property type="entry name" value="Oxido-Kinase-like_Enzymes"/>
</dbReference>
<gene>
    <name evidence="2" type="ORF">HD594_000832</name>
</gene>
<name>A0A7X0FN18_9MICO</name>
<dbReference type="InterPro" id="IPR011009">
    <property type="entry name" value="Kinase-like_dom_sf"/>
</dbReference>
<accession>A0A7X0FN18</accession>
<evidence type="ECO:0000313" key="3">
    <source>
        <dbReference type="Proteomes" id="UP000537775"/>
    </source>
</evidence>
<dbReference type="SUPFAM" id="SSF56112">
    <property type="entry name" value="Protein kinase-like (PK-like)"/>
    <property type="match status" value="1"/>
</dbReference>
<organism evidence="2 3">
    <name type="scientific">Microbacterium thalassium</name>
    <dbReference type="NCBI Taxonomy" id="362649"/>
    <lineage>
        <taxon>Bacteria</taxon>
        <taxon>Bacillati</taxon>
        <taxon>Actinomycetota</taxon>
        <taxon>Actinomycetes</taxon>
        <taxon>Micrococcales</taxon>
        <taxon>Microbacteriaceae</taxon>
        <taxon>Microbacterium</taxon>
    </lineage>
</organism>
<comment type="caution">
    <text evidence="2">The sequence shown here is derived from an EMBL/GenBank/DDBJ whole genome shotgun (WGS) entry which is preliminary data.</text>
</comment>
<evidence type="ECO:0000313" key="2">
    <source>
        <dbReference type="EMBL" id="MBB6390519.1"/>
    </source>
</evidence>
<dbReference type="PANTHER" id="PTHR23020:SF41">
    <property type="entry name" value="AMINOGLYCOSIDE PHOSPHOTRANSFERASE DOMAIN-CONTAINING PROTEIN"/>
    <property type="match status" value="1"/>
</dbReference>
<dbReference type="Pfam" id="PF02958">
    <property type="entry name" value="EcKL"/>
    <property type="match status" value="1"/>
</dbReference>